<evidence type="ECO:0000313" key="2">
    <source>
        <dbReference type="EMBL" id="EFC36559.1"/>
    </source>
</evidence>
<dbReference type="GeneID" id="8856546"/>
<evidence type="ECO:0000313" key="3">
    <source>
        <dbReference type="Proteomes" id="UP000006671"/>
    </source>
</evidence>
<feature type="compositionally biased region" description="Low complexity" evidence="1">
    <location>
        <begin position="1"/>
        <end position="42"/>
    </location>
</feature>
<dbReference type="VEuPathDB" id="AmoebaDB:NAEGRDRAFT_75830"/>
<protein>
    <submittedName>
        <fullName evidence="2">Predicted protein</fullName>
    </submittedName>
</protein>
<dbReference type="Proteomes" id="UP000006671">
    <property type="component" value="Unassembled WGS sequence"/>
</dbReference>
<name>D2W359_NAEGR</name>
<gene>
    <name evidence="2" type="ORF">NAEGRDRAFT_75830</name>
</gene>
<feature type="region of interest" description="Disordered" evidence="1">
    <location>
        <begin position="1"/>
        <end position="45"/>
    </location>
</feature>
<dbReference type="InParanoid" id="D2W359"/>
<dbReference type="RefSeq" id="XP_002669303.1">
    <property type="nucleotide sequence ID" value="XM_002669257.1"/>
</dbReference>
<sequence length="152" mass="17806">MLSLSQQQQQQRGGSGGNASNNNNRGGSNNNTLDNNNTTKSSIHMPDYIREKETIKKFLLEFTSVQFNELLQESEMIFPYKKLIDQLKLHQLEYSDEKIKFPIQFDDLQIGGFKDLMFKIQENGMRYKKLFENVIDQLIQLENDEFDDLMNE</sequence>
<evidence type="ECO:0000256" key="1">
    <source>
        <dbReference type="SAM" id="MobiDB-lite"/>
    </source>
</evidence>
<proteinExistence type="predicted"/>
<dbReference type="KEGG" id="ngr:NAEGRDRAFT_75830"/>
<organism evidence="3">
    <name type="scientific">Naegleria gruberi</name>
    <name type="common">Amoeba</name>
    <dbReference type="NCBI Taxonomy" id="5762"/>
    <lineage>
        <taxon>Eukaryota</taxon>
        <taxon>Discoba</taxon>
        <taxon>Heterolobosea</taxon>
        <taxon>Tetramitia</taxon>
        <taxon>Eutetramitia</taxon>
        <taxon>Vahlkampfiidae</taxon>
        <taxon>Naegleria</taxon>
    </lineage>
</organism>
<dbReference type="AlphaFoldDB" id="D2W359"/>
<keyword evidence="3" id="KW-1185">Reference proteome</keyword>
<accession>D2W359</accession>
<reference evidence="2 3" key="1">
    <citation type="journal article" date="2010" name="Cell">
        <title>The genome of Naegleria gruberi illuminates early eukaryotic versatility.</title>
        <authorList>
            <person name="Fritz-Laylin L.K."/>
            <person name="Prochnik S.E."/>
            <person name="Ginger M.L."/>
            <person name="Dacks J.B."/>
            <person name="Carpenter M.L."/>
            <person name="Field M.C."/>
            <person name="Kuo A."/>
            <person name="Paredez A."/>
            <person name="Chapman J."/>
            <person name="Pham J."/>
            <person name="Shu S."/>
            <person name="Neupane R."/>
            <person name="Cipriano M."/>
            <person name="Mancuso J."/>
            <person name="Tu H."/>
            <person name="Salamov A."/>
            <person name="Lindquist E."/>
            <person name="Shapiro H."/>
            <person name="Lucas S."/>
            <person name="Grigoriev I.V."/>
            <person name="Cande W.Z."/>
            <person name="Fulton C."/>
            <person name="Rokhsar D.S."/>
            <person name="Dawson S.C."/>
        </authorList>
    </citation>
    <scope>NUCLEOTIDE SEQUENCE [LARGE SCALE GENOMIC DNA]</scope>
    <source>
        <strain evidence="2 3">NEG-M</strain>
    </source>
</reference>
<dbReference type="EMBL" id="GG738929">
    <property type="protein sequence ID" value="EFC36559.1"/>
    <property type="molecule type" value="Genomic_DNA"/>
</dbReference>